<sequence>MRAPHDSGTRGGGGTWQVGPTRQWLVGGGGTGRARLGFKPAAWPWRAAAARAVTTGTGGAGDGGGQHEGGSADRH</sequence>
<organism evidence="2">
    <name type="scientific">Oryza sativa subsp. japonica</name>
    <name type="common">Rice</name>
    <dbReference type="NCBI Taxonomy" id="39947"/>
    <lineage>
        <taxon>Eukaryota</taxon>
        <taxon>Viridiplantae</taxon>
        <taxon>Streptophyta</taxon>
        <taxon>Embryophyta</taxon>
        <taxon>Tracheophyta</taxon>
        <taxon>Spermatophyta</taxon>
        <taxon>Magnoliopsida</taxon>
        <taxon>Liliopsida</taxon>
        <taxon>Poales</taxon>
        <taxon>Poaceae</taxon>
        <taxon>BOP clade</taxon>
        <taxon>Oryzoideae</taxon>
        <taxon>Oryzeae</taxon>
        <taxon>Oryzinae</taxon>
        <taxon>Oryza</taxon>
        <taxon>Oryza sativa</taxon>
    </lineage>
</organism>
<evidence type="ECO:0000256" key="1">
    <source>
        <dbReference type="SAM" id="MobiDB-lite"/>
    </source>
</evidence>
<accession>Q6UUK5</accession>
<protein>
    <submittedName>
        <fullName evidence="2">Uncharacterized protein</fullName>
    </submittedName>
</protein>
<dbReference type="AlphaFoldDB" id="Q6UUK5"/>
<reference evidence="2" key="1">
    <citation type="journal article" date="2004" name="Nat. Genet.">
        <title>Sequencing of a rice centromere uncovers active genes.</title>
        <authorList>
            <person name="Nagaki K."/>
            <person name="Cheng Z."/>
            <person name="Ouyang S."/>
            <person name="Talbert P.B."/>
            <person name="Kim M."/>
            <person name="Jones K.M."/>
            <person name="Henikoff S."/>
            <person name="Buell C.R."/>
            <person name="Jiang J."/>
        </authorList>
    </citation>
    <scope>NUCLEOTIDE SEQUENCE</scope>
</reference>
<gene>
    <name evidence="2" type="ORF">OSJNBa0017M13.17</name>
</gene>
<evidence type="ECO:0000313" key="2">
    <source>
        <dbReference type="EMBL" id="AAQ56352.1"/>
    </source>
</evidence>
<proteinExistence type="predicted"/>
<feature type="compositionally biased region" description="Gly residues" evidence="1">
    <location>
        <begin position="56"/>
        <end position="68"/>
    </location>
</feature>
<name>Q6UUK5_ORYSJ</name>
<feature type="region of interest" description="Disordered" evidence="1">
    <location>
        <begin position="52"/>
        <end position="75"/>
    </location>
</feature>
<dbReference type="EMBL" id="AY360386">
    <property type="protein sequence ID" value="AAQ56352.1"/>
    <property type="molecule type" value="Genomic_DNA"/>
</dbReference>
<feature type="region of interest" description="Disordered" evidence="1">
    <location>
        <begin position="1"/>
        <end position="28"/>
    </location>
</feature>